<dbReference type="Proteomes" id="UP000076722">
    <property type="component" value="Unassembled WGS sequence"/>
</dbReference>
<dbReference type="EMBL" id="KV419406">
    <property type="protein sequence ID" value="KZS93768.1"/>
    <property type="molecule type" value="Genomic_DNA"/>
</dbReference>
<name>A0A164V321_9AGAM</name>
<keyword evidence="1" id="KW-0812">Transmembrane</keyword>
<evidence type="ECO:0000256" key="1">
    <source>
        <dbReference type="SAM" id="Phobius"/>
    </source>
</evidence>
<evidence type="ECO:0000313" key="2">
    <source>
        <dbReference type="EMBL" id="KZS93768.1"/>
    </source>
</evidence>
<protein>
    <submittedName>
        <fullName evidence="2">Uncharacterized protein</fullName>
    </submittedName>
</protein>
<keyword evidence="1" id="KW-0472">Membrane</keyword>
<proteinExistence type="predicted"/>
<sequence>MPLLVISTIVPVLNSGEMNGKHVTPTQLTSLFDARLKLADRRRSESEAVKTQYEELLVAMPLFYEKIGLDNVQTQRDLLDQLQSAKKQLSEVRISITALCGAAFGASAVIGACVPLIFLNPILMNVATGVCDYRSGPIHNSHTTLDCGNCFLDLMLPRDSESEGENHLS</sequence>
<dbReference type="AlphaFoldDB" id="A0A164V321"/>
<organism evidence="2 3">
    <name type="scientific">Sistotremastrum niveocremeum HHB9708</name>
    <dbReference type="NCBI Taxonomy" id="1314777"/>
    <lineage>
        <taxon>Eukaryota</taxon>
        <taxon>Fungi</taxon>
        <taxon>Dikarya</taxon>
        <taxon>Basidiomycota</taxon>
        <taxon>Agaricomycotina</taxon>
        <taxon>Agaricomycetes</taxon>
        <taxon>Sistotremastrales</taxon>
        <taxon>Sistotremastraceae</taxon>
        <taxon>Sertulicium</taxon>
        <taxon>Sertulicium niveocremeum</taxon>
    </lineage>
</organism>
<gene>
    <name evidence="2" type="ORF">SISNIDRAFT_68320</name>
</gene>
<reference evidence="2 3" key="1">
    <citation type="journal article" date="2016" name="Mol. Biol. Evol.">
        <title>Comparative Genomics of Early-Diverging Mushroom-Forming Fungi Provides Insights into the Origins of Lignocellulose Decay Capabilities.</title>
        <authorList>
            <person name="Nagy L.G."/>
            <person name="Riley R."/>
            <person name="Tritt A."/>
            <person name="Adam C."/>
            <person name="Daum C."/>
            <person name="Floudas D."/>
            <person name="Sun H."/>
            <person name="Yadav J.S."/>
            <person name="Pangilinan J."/>
            <person name="Larsson K.H."/>
            <person name="Matsuura K."/>
            <person name="Barry K."/>
            <person name="Labutti K."/>
            <person name="Kuo R."/>
            <person name="Ohm R.A."/>
            <person name="Bhattacharya S.S."/>
            <person name="Shirouzu T."/>
            <person name="Yoshinaga Y."/>
            <person name="Martin F.M."/>
            <person name="Grigoriev I.V."/>
            <person name="Hibbett D.S."/>
        </authorList>
    </citation>
    <scope>NUCLEOTIDE SEQUENCE [LARGE SCALE GENOMIC DNA]</scope>
    <source>
        <strain evidence="2 3">HHB9708</strain>
    </source>
</reference>
<accession>A0A164V321</accession>
<evidence type="ECO:0000313" key="3">
    <source>
        <dbReference type="Proteomes" id="UP000076722"/>
    </source>
</evidence>
<keyword evidence="1" id="KW-1133">Transmembrane helix</keyword>
<keyword evidence="3" id="KW-1185">Reference proteome</keyword>
<feature type="transmembrane region" description="Helical" evidence="1">
    <location>
        <begin position="96"/>
        <end position="118"/>
    </location>
</feature>